<dbReference type="GeneTree" id="ENSGT00530000063534"/>
<evidence type="ECO:0000256" key="1">
    <source>
        <dbReference type="SAM" id="Coils"/>
    </source>
</evidence>
<evidence type="ECO:0000313" key="4">
    <source>
        <dbReference type="Proteomes" id="UP000265000"/>
    </source>
</evidence>
<name>A0A3Q2P5P0_FUNHE</name>
<protein>
    <submittedName>
        <fullName evidence="3">Coiled-coil domain containing 146</fullName>
    </submittedName>
</protein>
<feature type="coiled-coil region" evidence="1">
    <location>
        <begin position="14"/>
        <end position="82"/>
    </location>
</feature>
<dbReference type="Proteomes" id="UP000265000">
    <property type="component" value="Unplaced"/>
</dbReference>
<organism evidence="3 4">
    <name type="scientific">Fundulus heteroclitus</name>
    <name type="common">Killifish</name>
    <name type="synonym">Mummichog</name>
    <dbReference type="NCBI Taxonomy" id="8078"/>
    <lineage>
        <taxon>Eukaryota</taxon>
        <taxon>Metazoa</taxon>
        <taxon>Chordata</taxon>
        <taxon>Craniata</taxon>
        <taxon>Vertebrata</taxon>
        <taxon>Euteleostomi</taxon>
        <taxon>Actinopterygii</taxon>
        <taxon>Neopterygii</taxon>
        <taxon>Teleostei</taxon>
        <taxon>Neoteleostei</taxon>
        <taxon>Acanthomorphata</taxon>
        <taxon>Ovalentaria</taxon>
        <taxon>Atherinomorphae</taxon>
        <taxon>Cyprinodontiformes</taxon>
        <taxon>Fundulidae</taxon>
        <taxon>Fundulus</taxon>
    </lineage>
</organism>
<reference evidence="3" key="2">
    <citation type="submission" date="2025-09" db="UniProtKB">
        <authorList>
            <consortium name="Ensembl"/>
        </authorList>
    </citation>
    <scope>IDENTIFICATION</scope>
</reference>
<feature type="compositionally biased region" description="Basic and acidic residues" evidence="2">
    <location>
        <begin position="144"/>
        <end position="158"/>
    </location>
</feature>
<sequence>MAVSAELSTKRAVALSERRRIKEKELQLSAAREDTLKSVNHTLEYRELKGEDPPASELVKKMEQLEVNLAERESQLQEKELLVEQVTRLSKPLEEQAESCRLDGLSVAKKMAGCQGEDAEGIPPYLDLEEEWRRMFRDRKRRQREKEEKKKLAEESKWRQLPNGVHTTAEARPNAYIPQDDRLGLPVPFGRFPPIKPSPQGAYMRHYRNPTIKPLEI</sequence>
<reference evidence="3" key="1">
    <citation type="submission" date="2025-08" db="UniProtKB">
        <authorList>
            <consortium name="Ensembl"/>
        </authorList>
    </citation>
    <scope>IDENTIFICATION</scope>
</reference>
<feature type="region of interest" description="Disordered" evidence="2">
    <location>
        <begin position="139"/>
        <end position="217"/>
    </location>
</feature>
<evidence type="ECO:0000313" key="3">
    <source>
        <dbReference type="Ensembl" id="ENSFHEP00000007559.1"/>
    </source>
</evidence>
<evidence type="ECO:0000256" key="2">
    <source>
        <dbReference type="SAM" id="MobiDB-lite"/>
    </source>
</evidence>
<dbReference type="AlphaFoldDB" id="A0A3Q2P5P0"/>
<dbReference type="Ensembl" id="ENSFHET00000003619.1">
    <property type="protein sequence ID" value="ENSFHEP00000007559.1"/>
    <property type="gene ID" value="ENSFHEG00000008710.1"/>
</dbReference>
<keyword evidence="4" id="KW-1185">Reference proteome</keyword>
<proteinExistence type="predicted"/>
<keyword evidence="1" id="KW-0175">Coiled coil</keyword>
<accession>A0A3Q2P5P0</accession>